<dbReference type="InterPro" id="IPR000595">
    <property type="entry name" value="cNMP-bd_dom"/>
</dbReference>
<dbReference type="KEGG" id="sesp:BN6_46250"/>
<dbReference type="InterPro" id="IPR014710">
    <property type="entry name" value="RmlC-like_jellyroll"/>
</dbReference>
<keyword evidence="3" id="KW-0804">Transcription</keyword>
<dbReference type="Pfam" id="PF00027">
    <property type="entry name" value="cNMP_binding"/>
    <property type="match status" value="1"/>
</dbReference>
<dbReference type="PROSITE" id="PS51063">
    <property type="entry name" value="HTH_CRP_2"/>
    <property type="match status" value="1"/>
</dbReference>
<evidence type="ECO:0000313" key="8">
    <source>
        <dbReference type="Proteomes" id="UP000006281"/>
    </source>
</evidence>
<dbReference type="InterPro" id="IPR036390">
    <property type="entry name" value="WH_DNA-bd_sf"/>
</dbReference>
<dbReference type="eggNOG" id="COG0664">
    <property type="taxonomic scope" value="Bacteria"/>
</dbReference>
<dbReference type="InterPro" id="IPR012318">
    <property type="entry name" value="HTH_CRP"/>
</dbReference>
<keyword evidence="1" id="KW-0805">Transcription regulation</keyword>
<dbReference type="GO" id="GO:0003700">
    <property type="term" value="F:DNA-binding transcription factor activity"/>
    <property type="evidence" value="ECO:0007669"/>
    <property type="project" value="TreeGrafter"/>
</dbReference>
<keyword evidence="8" id="KW-1185">Reference proteome</keyword>
<dbReference type="Proteomes" id="UP000006281">
    <property type="component" value="Chromosome"/>
</dbReference>
<dbReference type="STRING" id="1179773.BN6_46250"/>
<accession>K0K4U8</accession>
<dbReference type="CDD" id="cd00038">
    <property type="entry name" value="CAP_ED"/>
    <property type="match status" value="1"/>
</dbReference>
<evidence type="ECO:0000256" key="2">
    <source>
        <dbReference type="ARBA" id="ARBA00023125"/>
    </source>
</evidence>
<proteinExistence type="predicted"/>
<feature type="domain" description="Cyclic nucleotide-binding" evidence="5">
    <location>
        <begin position="24"/>
        <end position="128"/>
    </location>
</feature>
<dbReference type="EMBL" id="HE804045">
    <property type="protein sequence ID" value="CCH31904.1"/>
    <property type="molecule type" value="Genomic_DNA"/>
</dbReference>
<dbReference type="GO" id="GO:0005829">
    <property type="term" value="C:cytosol"/>
    <property type="evidence" value="ECO:0007669"/>
    <property type="project" value="TreeGrafter"/>
</dbReference>
<gene>
    <name evidence="7" type="ordered locus">BN6_46250</name>
</gene>
<evidence type="ECO:0000259" key="5">
    <source>
        <dbReference type="PROSITE" id="PS50042"/>
    </source>
</evidence>
<dbReference type="RefSeq" id="WP_015102016.1">
    <property type="nucleotide sequence ID" value="NC_019673.1"/>
</dbReference>
<dbReference type="Pfam" id="PF13545">
    <property type="entry name" value="HTH_Crp_2"/>
    <property type="match status" value="1"/>
</dbReference>
<feature type="region of interest" description="Disordered" evidence="4">
    <location>
        <begin position="245"/>
        <end position="270"/>
    </location>
</feature>
<reference evidence="7 8" key="1">
    <citation type="journal article" date="2012" name="BMC Genomics">
        <title>Complete genome sequence of Saccharothrix espanaensis DSM 44229T and comparison to the other completely sequenced Pseudonocardiaceae.</title>
        <authorList>
            <person name="Strobel T."/>
            <person name="Al-Dilaimi A."/>
            <person name="Blom J."/>
            <person name="Gessner A."/>
            <person name="Kalinowski J."/>
            <person name="Luzhetska M."/>
            <person name="Puhler A."/>
            <person name="Szczepanowski R."/>
            <person name="Bechthold A."/>
            <person name="Ruckert C."/>
        </authorList>
    </citation>
    <scope>NUCLEOTIDE SEQUENCE [LARGE SCALE GENOMIC DNA]</scope>
    <source>
        <strain evidence="8">ATCC 51144 / DSM 44229 / JCM 9112 / NBRC 15066 / NRRL 15764</strain>
    </source>
</reference>
<keyword evidence="2" id="KW-0238">DNA-binding</keyword>
<evidence type="ECO:0000256" key="3">
    <source>
        <dbReference type="ARBA" id="ARBA00023163"/>
    </source>
</evidence>
<dbReference type="InterPro" id="IPR036388">
    <property type="entry name" value="WH-like_DNA-bd_sf"/>
</dbReference>
<evidence type="ECO:0000256" key="4">
    <source>
        <dbReference type="SAM" id="MobiDB-lite"/>
    </source>
</evidence>
<dbReference type="InterPro" id="IPR050397">
    <property type="entry name" value="Env_Response_Regulators"/>
</dbReference>
<dbReference type="Gene3D" id="2.60.120.10">
    <property type="entry name" value="Jelly Rolls"/>
    <property type="match status" value="1"/>
</dbReference>
<dbReference type="PATRIC" id="fig|1179773.3.peg.4635"/>
<dbReference type="PROSITE" id="PS50042">
    <property type="entry name" value="CNMP_BINDING_3"/>
    <property type="match status" value="1"/>
</dbReference>
<dbReference type="PANTHER" id="PTHR24567:SF68">
    <property type="entry name" value="DNA-BINDING TRANSCRIPTIONAL DUAL REGULATOR CRP"/>
    <property type="match status" value="1"/>
</dbReference>
<dbReference type="HOGENOM" id="CLU_075053_3_4_11"/>
<name>K0K4U8_SACES</name>
<dbReference type="SUPFAM" id="SSF51206">
    <property type="entry name" value="cAMP-binding domain-like"/>
    <property type="match status" value="1"/>
</dbReference>
<feature type="domain" description="HTH crp-type" evidence="6">
    <location>
        <begin position="142"/>
        <end position="215"/>
    </location>
</feature>
<dbReference type="InterPro" id="IPR018490">
    <property type="entry name" value="cNMP-bd_dom_sf"/>
</dbReference>
<evidence type="ECO:0000256" key="1">
    <source>
        <dbReference type="ARBA" id="ARBA00023015"/>
    </source>
</evidence>
<evidence type="ECO:0000313" key="7">
    <source>
        <dbReference type="EMBL" id="CCH31904.1"/>
    </source>
</evidence>
<dbReference type="AlphaFoldDB" id="K0K4U8"/>
<dbReference type="PANTHER" id="PTHR24567">
    <property type="entry name" value="CRP FAMILY TRANSCRIPTIONAL REGULATORY PROTEIN"/>
    <property type="match status" value="1"/>
</dbReference>
<evidence type="ECO:0000259" key="6">
    <source>
        <dbReference type="PROSITE" id="PS51063"/>
    </source>
</evidence>
<feature type="compositionally biased region" description="Polar residues" evidence="4">
    <location>
        <begin position="261"/>
        <end position="270"/>
    </location>
</feature>
<dbReference type="GO" id="GO:0003677">
    <property type="term" value="F:DNA binding"/>
    <property type="evidence" value="ECO:0007669"/>
    <property type="project" value="UniProtKB-KW"/>
</dbReference>
<organism evidence="7 8">
    <name type="scientific">Saccharothrix espanaensis (strain ATCC 51144 / DSM 44229 / JCM 9112 / NBRC 15066 / NRRL 15764)</name>
    <dbReference type="NCBI Taxonomy" id="1179773"/>
    <lineage>
        <taxon>Bacteria</taxon>
        <taxon>Bacillati</taxon>
        <taxon>Actinomycetota</taxon>
        <taxon>Actinomycetes</taxon>
        <taxon>Pseudonocardiales</taxon>
        <taxon>Pseudonocardiaceae</taxon>
        <taxon>Saccharothrix</taxon>
    </lineage>
</organism>
<dbReference type="SMART" id="SM00100">
    <property type="entry name" value="cNMP"/>
    <property type="match status" value="1"/>
</dbReference>
<dbReference type="SUPFAM" id="SSF46785">
    <property type="entry name" value="Winged helix' DNA-binding domain"/>
    <property type="match status" value="1"/>
</dbReference>
<sequence>MSTSTGVHEFCSRLSTALAREPTLANRTHVPKGGTVYNSGDRDQRMYIVEVGQLKTMTTAADGKQCLLSIHTPRDTFGELGLLDGPRQETAIAMKHSVLRQINYAKLLAILAEDELMNRHFTHFLMSRMLDQQLTITQLVTMDSEHRLAATLLRIARKLGRRAPTGVYIDIRLTQEDLSSMVGTTRSRVGLFLKNFRENRLLDPLPGGFMLVREEALAAYVERDLEAALTTPAVPEQECRSVANQSHYDLRHPGRRPASRLGTSTIERLG</sequence>
<dbReference type="Gene3D" id="1.10.10.10">
    <property type="entry name" value="Winged helix-like DNA-binding domain superfamily/Winged helix DNA-binding domain"/>
    <property type="match status" value="1"/>
</dbReference>
<protein>
    <submittedName>
        <fullName evidence="7">Cyclic nucleotide-binding protein</fullName>
    </submittedName>
</protein>